<dbReference type="Proteomes" id="UP000827092">
    <property type="component" value="Unassembled WGS sequence"/>
</dbReference>
<keyword evidence="1" id="KW-0732">Signal</keyword>
<organism evidence="2 3">
    <name type="scientific">Oedothorax gibbosus</name>
    <dbReference type="NCBI Taxonomy" id="931172"/>
    <lineage>
        <taxon>Eukaryota</taxon>
        <taxon>Metazoa</taxon>
        <taxon>Ecdysozoa</taxon>
        <taxon>Arthropoda</taxon>
        <taxon>Chelicerata</taxon>
        <taxon>Arachnida</taxon>
        <taxon>Araneae</taxon>
        <taxon>Araneomorphae</taxon>
        <taxon>Entelegynae</taxon>
        <taxon>Araneoidea</taxon>
        <taxon>Linyphiidae</taxon>
        <taxon>Erigoninae</taxon>
        <taxon>Oedothorax</taxon>
    </lineage>
</organism>
<feature type="signal peptide" evidence="1">
    <location>
        <begin position="1"/>
        <end position="20"/>
    </location>
</feature>
<gene>
    <name evidence="2" type="ORF">JTE90_025862</name>
</gene>
<proteinExistence type="predicted"/>
<accession>A0AAV6UM33</accession>
<name>A0AAV6UM33_9ARAC</name>
<keyword evidence="3" id="KW-1185">Reference proteome</keyword>
<comment type="caution">
    <text evidence="2">The sequence shown here is derived from an EMBL/GenBank/DDBJ whole genome shotgun (WGS) entry which is preliminary data.</text>
</comment>
<evidence type="ECO:0000256" key="1">
    <source>
        <dbReference type="SAM" id="SignalP"/>
    </source>
</evidence>
<protein>
    <submittedName>
        <fullName evidence="2">Uncharacterized protein</fullName>
    </submittedName>
</protein>
<dbReference type="EMBL" id="JAFNEN010000343">
    <property type="protein sequence ID" value="KAG8185189.1"/>
    <property type="molecule type" value="Genomic_DNA"/>
</dbReference>
<dbReference type="AlphaFoldDB" id="A0AAV6UM33"/>
<feature type="chain" id="PRO_5043899520" evidence="1">
    <location>
        <begin position="21"/>
        <end position="67"/>
    </location>
</feature>
<reference evidence="2 3" key="1">
    <citation type="journal article" date="2022" name="Nat. Ecol. Evol.">
        <title>A masculinizing supergene underlies an exaggerated male reproductive morph in a spider.</title>
        <authorList>
            <person name="Hendrickx F."/>
            <person name="De Corte Z."/>
            <person name="Sonet G."/>
            <person name="Van Belleghem S.M."/>
            <person name="Kostlbacher S."/>
            <person name="Vangestel C."/>
        </authorList>
    </citation>
    <scope>NUCLEOTIDE SEQUENCE [LARGE SCALE GENOMIC DNA]</scope>
    <source>
        <strain evidence="2">W744_W776</strain>
    </source>
</reference>
<sequence>MTQYLRVWSAVMTWCIFTSSETTTCTFVEAVNTRMGNYSLMIESMKTYGEEMSWRITPEETVSCENM</sequence>
<evidence type="ECO:0000313" key="3">
    <source>
        <dbReference type="Proteomes" id="UP000827092"/>
    </source>
</evidence>
<evidence type="ECO:0000313" key="2">
    <source>
        <dbReference type="EMBL" id="KAG8185189.1"/>
    </source>
</evidence>